<dbReference type="InterPro" id="IPR017509">
    <property type="entry name" value="PrfH"/>
</dbReference>
<dbReference type="Pfam" id="PF00472">
    <property type="entry name" value="RF-1"/>
    <property type="match status" value="1"/>
</dbReference>
<dbReference type="NCBIfam" id="TIGR03072">
    <property type="entry name" value="release_prfH"/>
    <property type="match status" value="1"/>
</dbReference>
<dbReference type="InterPro" id="IPR050057">
    <property type="entry name" value="Prokaryotic/Mito_RF"/>
</dbReference>
<comment type="caution">
    <text evidence="3">The sequence shown here is derived from an EMBL/GenBank/DDBJ whole genome shotgun (WGS) entry which is preliminary data.</text>
</comment>
<dbReference type="SUPFAM" id="SSF75620">
    <property type="entry name" value="Release factor"/>
    <property type="match status" value="1"/>
</dbReference>
<dbReference type="RefSeq" id="WP_263541294.1">
    <property type="nucleotide sequence ID" value="NZ_JAOVZO020000020.1"/>
</dbReference>
<gene>
    <name evidence="3" type="primary">prfH</name>
    <name evidence="3" type="ORF">OD750_024730</name>
</gene>
<feature type="domain" description="Prokaryotic-type class I peptide chain release factors" evidence="2">
    <location>
        <begin position="115"/>
        <end position="131"/>
    </location>
</feature>
<dbReference type="PANTHER" id="PTHR43804:SF9">
    <property type="entry name" value="PEPTIDE CHAIN RELEASE FACTOR HOMOLOG-RELATED"/>
    <property type="match status" value="1"/>
</dbReference>
<dbReference type="Gene3D" id="3.30.70.1660">
    <property type="match status" value="1"/>
</dbReference>
<dbReference type="InterPro" id="IPR045853">
    <property type="entry name" value="Pep_chain_release_fac_I_sf"/>
</dbReference>
<dbReference type="AlphaFoldDB" id="A0A9X4BK35"/>
<dbReference type="GO" id="GO:0003747">
    <property type="term" value="F:translation release factor activity"/>
    <property type="evidence" value="ECO:0007669"/>
    <property type="project" value="InterPro"/>
</dbReference>
<keyword evidence="4" id="KW-1185">Reference proteome</keyword>
<accession>A0A9X4BK35</accession>
<protein>
    <submittedName>
        <fullName evidence="3">Peptide chain release factor H</fullName>
    </submittedName>
</protein>
<dbReference type="PROSITE" id="PS00745">
    <property type="entry name" value="RF_PROK_I"/>
    <property type="match status" value="1"/>
</dbReference>
<comment type="similarity">
    <text evidence="1">Belongs to the prokaryotic/mitochondrial release factor family.</text>
</comment>
<name>A0A9X4BK35_9GAMM</name>
<evidence type="ECO:0000313" key="3">
    <source>
        <dbReference type="EMBL" id="MDC8015746.1"/>
    </source>
</evidence>
<sequence>MILLQLSAAQGPDECCLAVAKALARVEAEAHEAGVALDVIERDAGARAGTWRSVLVALDGDGAEGLAARWNGTVQWICASPYRPQHGRKNWFIGGRRYAPPPAALESEIRFETARASGAGGQHVNKTESAVRATHVASGIVVRVQSERSQHANKRVAVALIAQKLAQAAQRNEDDLRAQRRLAHHALERGAAVLVFRGERFEAA</sequence>
<proteinExistence type="inferred from homology"/>
<dbReference type="InterPro" id="IPR000352">
    <property type="entry name" value="Pep_chain_release_fac_I"/>
</dbReference>
<dbReference type="EMBL" id="JAOVZO020000020">
    <property type="protein sequence ID" value="MDC8015746.1"/>
    <property type="molecule type" value="Genomic_DNA"/>
</dbReference>
<dbReference type="Proteomes" id="UP001139971">
    <property type="component" value="Unassembled WGS sequence"/>
</dbReference>
<evidence type="ECO:0000256" key="1">
    <source>
        <dbReference type="ARBA" id="ARBA00010835"/>
    </source>
</evidence>
<evidence type="ECO:0000259" key="2">
    <source>
        <dbReference type="PROSITE" id="PS00745"/>
    </source>
</evidence>
<dbReference type="PANTHER" id="PTHR43804">
    <property type="entry name" value="LD18447P"/>
    <property type="match status" value="1"/>
</dbReference>
<organism evidence="3 4">
    <name type="scientific">Tahibacter soli</name>
    <dbReference type="NCBI Taxonomy" id="2983605"/>
    <lineage>
        <taxon>Bacteria</taxon>
        <taxon>Pseudomonadati</taxon>
        <taxon>Pseudomonadota</taxon>
        <taxon>Gammaproteobacteria</taxon>
        <taxon>Lysobacterales</taxon>
        <taxon>Rhodanobacteraceae</taxon>
        <taxon>Tahibacter</taxon>
    </lineage>
</organism>
<dbReference type="Gene3D" id="3.30.160.20">
    <property type="match status" value="1"/>
</dbReference>
<evidence type="ECO:0000313" key="4">
    <source>
        <dbReference type="Proteomes" id="UP001139971"/>
    </source>
</evidence>
<reference evidence="3" key="1">
    <citation type="submission" date="2023-02" db="EMBL/GenBank/DDBJ databases">
        <title>Tahibacter soli sp. nov. isolated from soil.</title>
        <authorList>
            <person name="Baek J.H."/>
            <person name="Lee J.K."/>
            <person name="Choi D.G."/>
            <person name="Jeon C.O."/>
        </authorList>
    </citation>
    <scope>NUCLEOTIDE SEQUENCE</scope>
    <source>
        <strain evidence="3">BL</strain>
    </source>
</reference>